<comment type="caution">
    <text evidence="1">The sequence shown here is derived from an EMBL/GenBank/DDBJ whole genome shotgun (WGS) entry which is preliminary data.</text>
</comment>
<dbReference type="AlphaFoldDB" id="A0A8S9JSW7"/>
<gene>
    <name evidence="1" type="ORF">F2Q70_00035626</name>
</gene>
<accession>A0A8S9JSW7</accession>
<protein>
    <submittedName>
        <fullName evidence="1">Uncharacterized protein</fullName>
    </submittedName>
</protein>
<dbReference type="PANTHER" id="PTHR38146">
    <property type="entry name" value="30S RIBOSOMAL PROTEIN S12, CHLOROPLASTIC"/>
    <property type="match status" value="1"/>
</dbReference>
<dbReference type="EMBL" id="QGKY02000246">
    <property type="protein sequence ID" value="KAF2584859.1"/>
    <property type="molecule type" value="Genomic_DNA"/>
</dbReference>
<evidence type="ECO:0000313" key="1">
    <source>
        <dbReference type="EMBL" id="KAF2584859.1"/>
    </source>
</evidence>
<name>A0A8S9JSW7_BRACR</name>
<proteinExistence type="predicted"/>
<dbReference type="PANTHER" id="PTHR38146:SF8">
    <property type="entry name" value="TIFY DOMAIN-CONTAINING PROTEIN"/>
    <property type="match status" value="1"/>
</dbReference>
<sequence>MVGNVRRVRYDVATELWFELGLLRSDRAEWAFGRYVAIFLEFLSDDSSLFRKGFRKEESISKKYLSKKFPTFFFFGNLDVNFFVTVFDPNNPLGPATDHRLGKLLPHQLANQTRAPPRADSSFCSSAYGVLAAISSCCSPHKGRFLRVTHPSATGNTTSRPTCMC</sequence>
<organism evidence="1">
    <name type="scientific">Brassica cretica</name>
    <name type="common">Mustard</name>
    <dbReference type="NCBI Taxonomy" id="69181"/>
    <lineage>
        <taxon>Eukaryota</taxon>
        <taxon>Viridiplantae</taxon>
        <taxon>Streptophyta</taxon>
        <taxon>Embryophyta</taxon>
        <taxon>Tracheophyta</taxon>
        <taxon>Spermatophyta</taxon>
        <taxon>Magnoliopsida</taxon>
        <taxon>eudicotyledons</taxon>
        <taxon>Gunneridae</taxon>
        <taxon>Pentapetalae</taxon>
        <taxon>rosids</taxon>
        <taxon>malvids</taxon>
        <taxon>Brassicales</taxon>
        <taxon>Brassicaceae</taxon>
        <taxon>Brassiceae</taxon>
        <taxon>Brassica</taxon>
    </lineage>
</organism>
<reference evidence="1" key="1">
    <citation type="submission" date="2019-12" db="EMBL/GenBank/DDBJ databases">
        <title>Genome sequencing and annotation of Brassica cretica.</title>
        <authorList>
            <person name="Studholme D.J."/>
            <person name="Sarris P.F."/>
        </authorList>
    </citation>
    <scope>NUCLEOTIDE SEQUENCE</scope>
    <source>
        <strain evidence="1">PFS-102/07</strain>
        <tissue evidence="1">Leaf</tissue>
    </source>
</reference>